<name>A0A8J3DFX2_9HYPH</name>
<reference evidence="1" key="1">
    <citation type="journal article" date="2014" name="Int. J. Syst. Evol. Microbiol.">
        <title>Complete genome sequence of Corynebacterium casei LMG S-19264T (=DSM 44701T), isolated from a smear-ripened cheese.</title>
        <authorList>
            <consortium name="US DOE Joint Genome Institute (JGI-PGF)"/>
            <person name="Walter F."/>
            <person name="Albersmeier A."/>
            <person name="Kalinowski J."/>
            <person name="Ruckert C."/>
        </authorList>
    </citation>
    <scope>NUCLEOTIDE SEQUENCE</scope>
    <source>
        <strain evidence="1">KCTC 42097</strain>
    </source>
</reference>
<dbReference type="EMBL" id="BMZO01000001">
    <property type="protein sequence ID" value="GHC62730.1"/>
    <property type="molecule type" value="Genomic_DNA"/>
</dbReference>
<protein>
    <submittedName>
        <fullName evidence="1">Uncharacterized protein</fullName>
    </submittedName>
</protein>
<dbReference type="AlphaFoldDB" id="A0A8J3DFX2"/>
<sequence length="68" mass="7248">MIEFLFKPPSIFAIISGAACGSGRISGSIAGTGNLLDLIVFAALTLIGGRFPPFGWQVQPGRLEERER</sequence>
<keyword evidence="2" id="KW-1185">Reference proteome</keyword>
<comment type="caution">
    <text evidence="1">The sequence shown here is derived from an EMBL/GenBank/DDBJ whole genome shotgun (WGS) entry which is preliminary data.</text>
</comment>
<dbReference type="PROSITE" id="PS51257">
    <property type="entry name" value="PROKAR_LIPOPROTEIN"/>
    <property type="match status" value="1"/>
</dbReference>
<evidence type="ECO:0000313" key="2">
    <source>
        <dbReference type="Proteomes" id="UP000641137"/>
    </source>
</evidence>
<dbReference type="Proteomes" id="UP000641137">
    <property type="component" value="Unassembled WGS sequence"/>
</dbReference>
<gene>
    <name evidence="1" type="ORF">GCM10010136_03990</name>
</gene>
<reference evidence="1" key="2">
    <citation type="submission" date="2020-09" db="EMBL/GenBank/DDBJ databases">
        <authorList>
            <person name="Sun Q."/>
            <person name="Kim S."/>
        </authorList>
    </citation>
    <scope>NUCLEOTIDE SEQUENCE</scope>
    <source>
        <strain evidence="1">KCTC 42097</strain>
    </source>
</reference>
<organism evidence="1 2">
    <name type="scientific">Limoniibacter endophyticus</name>
    <dbReference type="NCBI Taxonomy" id="1565040"/>
    <lineage>
        <taxon>Bacteria</taxon>
        <taxon>Pseudomonadati</taxon>
        <taxon>Pseudomonadota</taxon>
        <taxon>Alphaproteobacteria</taxon>
        <taxon>Hyphomicrobiales</taxon>
        <taxon>Bartonellaceae</taxon>
        <taxon>Limoniibacter</taxon>
    </lineage>
</organism>
<proteinExistence type="predicted"/>
<evidence type="ECO:0000313" key="1">
    <source>
        <dbReference type="EMBL" id="GHC62730.1"/>
    </source>
</evidence>
<accession>A0A8J3DFX2</accession>